<sequence>MQAVEAQRMELLTDMVAEAVFDLIVNDKLRLVGVGSDIWGIVPNGYGVYDIDRAEREYWELYEKFIREMEENAQWLKQEIATQEASWEVLNAA</sequence>
<comment type="caution">
    <text evidence="1">The sequence shown here is derived from an EMBL/GenBank/DDBJ whole genome shotgun (WGS) entry which is preliminary data.</text>
</comment>
<protein>
    <submittedName>
        <fullName evidence="1">Uncharacterized protein</fullName>
    </submittedName>
</protein>
<keyword evidence="2" id="KW-1185">Reference proteome</keyword>
<dbReference type="Proteomes" id="UP000602284">
    <property type="component" value="Unassembled WGS sequence"/>
</dbReference>
<evidence type="ECO:0000313" key="2">
    <source>
        <dbReference type="Proteomes" id="UP000602284"/>
    </source>
</evidence>
<name>A0ABS1J4G3_9BACL</name>
<evidence type="ECO:0000313" key="1">
    <source>
        <dbReference type="EMBL" id="MBL0385117.1"/>
    </source>
</evidence>
<reference evidence="1 2" key="1">
    <citation type="submission" date="2021-01" db="EMBL/GenBank/DDBJ databases">
        <title>Tumebacillus sp. strain ITR2 16S ribosomal RNA gene Genome sequencing and assembly.</title>
        <authorList>
            <person name="Kang M."/>
        </authorList>
    </citation>
    <scope>NUCLEOTIDE SEQUENCE [LARGE SCALE GENOMIC DNA]</scope>
    <source>
        <strain evidence="1 2">ITR2</strain>
    </source>
</reference>
<gene>
    <name evidence="1" type="ORF">JJB07_00535</name>
</gene>
<dbReference type="EMBL" id="JAEQNB010000001">
    <property type="protein sequence ID" value="MBL0385117.1"/>
    <property type="molecule type" value="Genomic_DNA"/>
</dbReference>
<organism evidence="1 2">
    <name type="scientific">Tumebacillus amylolyticus</name>
    <dbReference type="NCBI Taxonomy" id="2801339"/>
    <lineage>
        <taxon>Bacteria</taxon>
        <taxon>Bacillati</taxon>
        <taxon>Bacillota</taxon>
        <taxon>Bacilli</taxon>
        <taxon>Bacillales</taxon>
        <taxon>Alicyclobacillaceae</taxon>
        <taxon>Tumebacillus</taxon>
    </lineage>
</organism>
<accession>A0ABS1J4G3</accession>
<dbReference type="RefSeq" id="WP_201630243.1">
    <property type="nucleotide sequence ID" value="NZ_JAEQNB010000001.1"/>
</dbReference>
<proteinExistence type="predicted"/>